<dbReference type="InterPro" id="IPR034154">
    <property type="entry name" value="TOPRIM_DnaG/twinkle"/>
</dbReference>
<accession>A0ABY3SXL3</accession>
<proteinExistence type="predicted"/>
<dbReference type="SUPFAM" id="SSF56731">
    <property type="entry name" value="DNA primase core"/>
    <property type="match status" value="1"/>
</dbReference>
<dbReference type="Proteomes" id="UP001054801">
    <property type="component" value="Chromosome"/>
</dbReference>
<sequence>MQVAEIVKRLQADYGMKHKGAFLREGVCPECSKKELFISANEPHHLKCGRENKCGWGKNTRELYPDLWKPLHEQYPATPKDPNATARAYLRLRGLNPELFVGQFMQAQRYERDAIREPKGTETVRFFLNADRSVWWERFITVIDMPDKPKKAHFQGSYKGLWWQPAGFSPKQGDRVFLVEGILDALSLIQSGYSAVSLMSSSNWPEHSLKPYLGKGIKWVLALDNDKAGQRYNLKFYRELTRMGEKVDVCTAPDKDKRDWNDLLKASGGKIQLDALDEWFYTGKLLTAANPQAKALQIAGRTGRTRFTFEYEDQLYAAKYSEKQEDNPVQVEKIANCKPEFLYFQKDTVTGDSAYYMRVTRPGLPKPYKDVFSPSALASANEFKNRLLNVAAGVMFTGNTKQLEYHQQEYWFNTANLPEVQTINFLGYARELGGWIFPKQAVFNGVLHQVNEDDFIDLPDGRQVKTSFRQDTVTIGKAEDSHQPQLWLEDFKTAFGVKGVAALAFWAGSFFAEQIRKKQASYPFLELSGEPGTGKTTLLQFLWKLSGREGYEGIELSKASHAGRWRSLEQLANLPLVLMEGDRSEASHQKKAFDLNEAKGLYNGSGMRAVGVRNGGNETRDPPFRGALIIAQNAAVESERAVMERIVRIHWDKSHFSTNGRYASEKLRSLDMEHINGFMTACITQEKRFMEKYLEGYQIAMQHLGKDDKLNNQRINQNHAQIMGIAHALKATGILSGLLPSDMEALDSYLKGCCNDRHQCLEADTPAMAEFWDMYHYLEEEAGGKIRVNHSKDPTRIAISINQFHEAMMEMKQKPLDLMQLRRELRLSKRYPFIEQKSIYSAITQKSVQCFIFSDKEGKANALAA</sequence>
<dbReference type="RefSeq" id="WP_236498109.1">
    <property type="nucleotide sequence ID" value="NZ_CP091244.1"/>
</dbReference>
<evidence type="ECO:0000313" key="2">
    <source>
        <dbReference type="Proteomes" id="UP001054801"/>
    </source>
</evidence>
<keyword evidence="2" id="KW-1185">Reference proteome</keyword>
<reference evidence="1" key="1">
    <citation type="journal article" date="2022" name="Microorganisms">
        <title>Two New Species of Filamentous Sulfur Bacteria of the Genus Thiothrix, Thiothrix winogradskyi sp. nov. and 'Candidatus Thiothrix sulfatifontis' sp. nov.</title>
        <authorList>
            <person name="Ravin N.V."/>
            <person name="Rossetti S."/>
            <person name="Beletsky A.V."/>
            <person name="Kadnikov V.V."/>
            <person name="Rudenko T.S."/>
            <person name="Smolyakov D.D."/>
            <person name="Moskvitina M.I."/>
            <person name="Gureeva M.V."/>
            <person name="Mardanov A.V."/>
            <person name="Grabovich M.Y."/>
        </authorList>
    </citation>
    <scope>NUCLEOTIDE SEQUENCE</scope>
    <source>
        <strain evidence="1">CT3</strain>
    </source>
</reference>
<gene>
    <name evidence="1" type="ORF">L2Y54_18375</name>
</gene>
<protein>
    <submittedName>
        <fullName evidence="1">Toprim domain-containing protein</fullName>
    </submittedName>
</protein>
<dbReference type="CDD" id="cd01029">
    <property type="entry name" value="TOPRIM_primases"/>
    <property type="match status" value="1"/>
</dbReference>
<name>A0ABY3SXL3_9GAMM</name>
<dbReference type="Pfam" id="PF13155">
    <property type="entry name" value="Toprim_2"/>
    <property type="match status" value="1"/>
</dbReference>
<dbReference type="EMBL" id="CP091244">
    <property type="protein sequence ID" value="UJS23883.1"/>
    <property type="molecule type" value="Genomic_DNA"/>
</dbReference>
<evidence type="ECO:0000313" key="1">
    <source>
        <dbReference type="EMBL" id="UJS23883.1"/>
    </source>
</evidence>
<organism evidence="1 2">
    <name type="scientific">Thiothrix winogradskyi</name>
    <dbReference type="NCBI Taxonomy" id="96472"/>
    <lineage>
        <taxon>Bacteria</taxon>
        <taxon>Pseudomonadati</taxon>
        <taxon>Pseudomonadota</taxon>
        <taxon>Gammaproteobacteria</taxon>
        <taxon>Thiotrichales</taxon>
        <taxon>Thiotrichaceae</taxon>
        <taxon>Thiothrix</taxon>
    </lineage>
</organism>
<dbReference type="Gene3D" id="3.40.1360.10">
    <property type="match status" value="1"/>
</dbReference>